<dbReference type="Proteomes" id="UP000799537">
    <property type="component" value="Unassembled WGS sequence"/>
</dbReference>
<dbReference type="InterPro" id="IPR057678">
    <property type="entry name" value="DUF7918"/>
</dbReference>
<name>A0A6A6C1C1_ZASCE</name>
<dbReference type="GeneID" id="54567518"/>
<dbReference type="AlphaFoldDB" id="A0A6A6C1C1"/>
<protein>
    <recommendedName>
        <fullName evidence="2">DUF7918 domain-containing protein</fullName>
    </recommendedName>
</protein>
<keyword evidence="4" id="KW-1185">Reference proteome</keyword>
<dbReference type="RefSeq" id="XP_033661710.1">
    <property type="nucleotide sequence ID" value="XM_033814246.1"/>
</dbReference>
<evidence type="ECO:0000313" key="4">
    <source>
        <dbReference type="Proteomes" id="UP000799537"/>
    </source>
</evidence>
<feature type="region of interest" description="Disordered" evidence="1">
    <location>
        <begin position="157"/>
        <end position="177"/>
    </location>
</feature>
<proteinExistence type="predicted"/>
<feature type="region of interest" description="Disordered" evidence="1">
    <location>
        <begin position="254"/>
        <end position="360"/>
    </location>
</feature>
<reference evidence="3" key="1">
    <citation type="journal article" date="2020" name="Stud. Mycol.">
        <title>101 Dothideomycetes genomes: a test case for predicting lifestyles and emergence of pathogens.</title>
        <authorList>
            <person name="Haridas S."/>
            <person name="Albert R."/>
            <person name="Binder M."/>
            <person name="Bloem J."/>
            <person name="Labutti K."/>
            <person name="Salamov A."/>
            <person name="Andreopoulos B."/>
            <person name="Baker S."/>
            <person name="Barry K."/>
            <person name="Bills G."/>
            <person name="Bluhm B."/>
            <person name="Cannon C."/>
            <person name="Castanera R."/>
            <person name="Culley D."/>
            <person name="Daum C."/>
            <person name="Ezra D."/>
            <person name="Gonzalez J."/>
            <person name="Henrissat B."/>
            <person name="Kuo A."/>
            <person name="Liang C."/>
            <person name="Lipzen A."/>
            <person name="Lutzoni F."/>
            <person name="Magnuson J."/>
            <person name="Mondo S."/>
            <person name="Nolan M."/>
            <person name="Ohm R."/>
            <person name="Pangilinan J."/>
            <person name="Park H.-J."/>
            <person name="Ramirez L."/>
            <person name="Alfaro M."/>
            <person name="Sun H."/>
            <person name="Tritt A."/>
            <person name="Yoshinaga Y."/>
            <person name="Zwiers L.-H."/>
            <person name="Turgeon B."/>
            <person name="Goodwin S."/>
            <person name="Spatafora J."/>
            <person name="Crous P."/>
            <person name="Grigoriev I."/>
        </authorList>
    </citation>
    <scope>NUCLEOTIDE SEQUENCE</scope>
    <source>
        <strain evidence="3">ATCC 36951</strain>
    </source>
</reference>
<dbReference type="Pfam" id="PF25534">
    <property type="entry name" value="DUF7918"/>
    <property type="match status" value="1"/>
</dbReference>
<gene>
    <name evidence="3" type="ORF">M409DRAFT_59614</name>
</gene>
<organism evidence="3 4">
    <name type="scientific">Zasmidium cellare ATCC 36951</name>
    <dbReference type="NCBI Taxonomy" id="1080233"/>
    <lineage>
        <taxon>Eukaryota</taxon>
        <taxon>Fungi</taxon>
        <taxon>Dikarya</taxon>
        <taxon>Ascomycota</taxon>
        <taxon>Pezizomycotina</taxon>
        <taxon>Dothideomycetes</taxon>
        <taxon>Dothideomycetidae</taxon>
        <taxon>Mycosphaerellales</taxon>
        <taxon>Mycosphaerellaceae</taxon>
        <taxon>Zasmidium</taxon>
    </lineage>
</organism>
<sequence length="386" mass="43069">MVRNHGLTVCIKDESGVPFKEQLPSSEEPRNYRHRLISAEPGTEFSVSLTIDDDFDWREADSLFVAIAYDDGQSESLRKSRLTQAHAIEKRGSHSGEYSFTTVATWGHQGSECLEYAYQMPGSVSVRPSSVGYSSYVNELASFRGCVSVYVLRGHKSRPADPPAKTQLDLKKSRKAEKQDRFEALRKTKCASNAGQSLTASGEKSKPFARVSIDYFQGQGPVRKGLCKFHFGNTSQSARCFSTAFTHVRTNAYPEADPKSSVIPPSPPTNAMQKAKKKRKAPPLSQKPEKKAKKGKKIYDSEDEDDEEVLPQTGMVAIKNEPQPEVPVPVAGRATRRFNENSSAPQAADSTSGQSKRKRELEMRLREIKLEQEAIQVERQLMEFDD</sequence>
<evidence type="ECO:0000259" key="2">
    <source>
        <dbReference type="Pfam" id="PF25534"/>
    </source>
</evidence>
<feature type="compositionally biased region" description="Basic and acidic residues" evidence="1">
    <location>
        <begin position="168"/>
        <end position="177"/>
    </location>
</feature>
<feature type="domain" description="DUF7918" evidence="2">
    <location>
        <begin position="17"/>
        <end position="177"/>
    </location>
</feature>
<evidence type="ECO:0000313" key="3">
    <source>
        <dbReference type="EMBL" id="KAF2160821.1"/>
    </source>
</evidence>
<feature type="compositionally biased region" description="Polar residues" evidence="1">
    <location>
        <begin position="340"/>
        <end position="354"/>
    </location>
</feature>
<dbReference type="EMBL" id="ML993623">
    <property type="protein sequence ID" value="KAF2160821.1"/>
    <property type="molecule type" value="Genomic_DNA"/>
</dbReference>
<accession>A0A6A6C1C1</accession>
<evidence type="ECO:0000256" key="1">
    <source>
        <dbReference type="SAM" id="MobiDB-lite"/>
    </source>
</evidence>